<feature type="compositionally biased region" description="Basic and acidic residues" evidence="4">
    <location>
        <begin position="577"/>
        <end position="592"/>
    </location>
</feature>
<proteinExistence type="predicted"/>
<dbReference type="Pfam" id="PF03184">
    <property type="entry name" value="DDE_1"/>
    <property type="match status" value="1"/>
</dbReference>
<dbReference type="InterPro" id="IPR011011">
    <property type="entry name" value="Znf_FYVE_PHD"/>
</dbReference>
<comment type="caution">
    <text evidence="6">The sequence shown here is derived from an EMBL/GenBank/DDBJ whole genome shotgun (WGS) entry which is preliminary data.</text>
</comment>
<dbReference type="InterPro" id="IPR050863">
    <property type="entry name" value="CenT-Element_Derived"/>
</dbReference>
<feature type="compositionally biased region" description="Basic residues" evidence="4">
    <location>
        <begin position="616"/>
        <end position="626"/>
    </location>
</feature>
<dbReference type="SUPFAM" id="SSF57903">
    <property type="entry name" value="FYVE/PHD zinc finger"/>
    <property type="match status" value="1"/>
</dbReference>
<dbReference type="InterPro" id="IPR009057">
    <property type="entry name" value="Homeodomain-like_sf"/>
</dbReference>
<keyword evidence="2" id="KW-0238">DNA-binding</keyword>
<dbReference type="Proteomes" id="UP001148838">
    <property type="component" value="Unassembled WGS sequence"/>
</dbReference>
<comment type="subcellular location">
    <subcellularLocation>
        <location evidence="1">Nucleus</location>
    </subcellularLocation>
</comment>
<evidence type="ECO:0000256" key="3">
    <source>
        <dbReference type="ARBA" id="ARBA00023242"/>
    </source>
</evidence>
<evidence type="ECO:0000256" key="1">
    <source>
        <dbReference type="ARBA" id="ARBA00004123"/>
    </source>
</evidence>
<feature type="region of interest" description="Disordered" evidence="4">
    <location>
        <begin position="656"/>
        <end position="710"/>
    </location>
</feature>
<evidence type="ECO:0000256" key="2">
    <source>
        <dbReference type="ARBA" id="ARBA00023125"/>
    </source>
</evidence>
<keyword evidence="3" id="KW-0539">Nucleus</keyword>
<dbReference type="InterPro" id="IPR013083">
    <property type="entry name" value="Znf_RING/FYVE/PHD"/>
</dbReference>
<accession>A0ABQ8SVE4</accession>
<dbReference type="EMBL" id="JAJSOF020000021">
    <property type="protein sequence ID" value="KAJ4437736.1"/>
    <property type="molecule type" value="Genomic_DNA"/>
</dbReference>
<organism evidence="6 7">
    <name type="scientific">Periplaneta americana</name>
    <name type="common">American cockroach</name>
    <name type="synonym">Blatta americana</name>
    <dbReference type="NCBI Taxonomy" id="6978"/>
    <lineage>
        <taxon>Eukaryota</taxon>
        <taxon>Metazoa</taxon>
        <taxon>Ecdysozoa</taxon>
        <taxon>Arthropoda</taxon>
        <taxon>Hexapoda</taxon>
        <taxon>Insecta</taxon>
        <taxon>Pterygota</taxon>
        <taxon>Neoptera</taxon>
        <taxon>Polyneoptera</taxon>
        <taxon>Dictyoptera</taxon>
        <taxon>Blattodea</taxon>
        <taxon>Blattoidea</taxon>
        <taxon>Blattidae</taxon>
        <taxon>Blattinae</taxon>
        <taxon>Periplaneta</taxon>
    </lineage>
</organism>
<dbReference type="Pfam" id="PF03221">
    <property type="entry name" value="HTH_Tnp_Tc5"/>
    <property type="match status" value="1"/>
</dbReference>
<feature type="region of interest" description="Disordered" evidence="4">
    <location>
        <begin position="521"/>
        <end position="540"/>
    </location>
</feature>
<evidence type="ECO:0000256" key="4">
    <source>
        <dbReference type="SAM" id="MobiDB-lite"/>
    </source>
</evidence>
<evidence type="ECO:0000313" key="7">
    <source>
        <dbReference type="Proteomes" id="UP001148838"/>
    </source>
</evidence>
<evidence type="ECO:0000313" key="6">
    <source>
        <dbReference type="EMBL" id="KAJ4437736.1"/>
    </source>
</evidence>
<dbReference type="InterPro" id="IPR007889">
    <property type="entry name" value="HTH_Psq"/>
</dbReference>
<evidence type="ECO:0000259" key="5">
    <source>
        <dbReference type="PROSITE" id="PS51253"/>
    </source>
</evidence>
<dbReference type="Gene3D" id="1.10.10.60">
    <property type="entry name" value="Homeodomain-like"/>
    <property type="match status" value="1"/>
</dbReference>
<dbReference type="PANTHER" id="PTHR19303:SF74">
    <property type="entry name" value="POGO TRANSPOSABLE ELEMENT WITH KRAB DOMAIN"/>
    <property type="match status" value="1"/>
</dbReference>
<dbReference type="PANTHER" id="PTHR19303">
    <property type="entry name" value="TRANSPOSON"/>
    <property type="match status" value="1"/>
</dbReference>
<protein>
    <recommendedName>
        <fullName evidence="5">HTH CENPB-type domain-containing protein</fullName>
    </recommendedName>
</protein>
<gene>
    <name evidence="6" type="ORF">ANN_17882</name>
</gene>
<dbReference type="InterPro" id="IPR004875">
    <property type="entry name" value="DDE_SF_endonuclease_dom"/>
</dbReference>
<dbReference type="Pfam" id="PF05225">
    <property type="entry name" value="HTH_psq"/>
    <property type="match status" value="1"/>
</dbReference>
<feature type="compositionally biased region" description="Basic residues" evidence="4">
    <location>
        <begin position="658"/>
        <end position="679"/>
    </location>
</feature>
<keyword evidence="7" id="KW-1185">Reference proteome</keyword>
<feature type="compositionally biased region" description="Polar residues" evidence="4">
    <location>
        <begin position="567"/>
        <end position="576"/>
    </location>
</feature>
<dbReference type="Gene3D" id="3.30.40.10">
    <property type="entry name" value="Zinc/RING finger domain, C3HC4 (zinc finger)"/>
    <property type="match status" value="1"/>
</dbReference>
<feature type="region of interest" description="Disordered" evidence="4">
    <location>
        <begin position="567"/>
        <end position="636"/>
    </location>
</feature>
<dbReference type="SUPFAM" id="SSF46689">
    <property type="entry name" value="Homeodomain-like"/>
    <property type="match status" value="1"/>
</dbReference>
<dbReference type="CDD" id="cd15517">
    <property type="entry name" value="PHD_TCF19_like"/>
    <property type="match status" value="1"/>
</dbReference>
<feature type="domain" description="HTH CENPB-type" evidence="5">
    <location>
        <begin position="179"/>
        <end position="255"/>
    </location>
</feature>
<dbReference type="PROSITE" id="PS51253">
    <property type="entry name" value="HTH_CENPB"/>
    <property type="match status" value="1"/>
</dbReference>
<reference evidence="6 7" key="1">
    <citation type="journal article" date="2022" name="Allergy">
        <title>Genome assembly and annotation of Periplaneta americana reveal a comprehensive cockroach allergen profile.</title>
        <authorList>
            <person name="Wang L."/>
            <person name="Xiong Q."/>
            <person name="Saelim N."/>
            <person name="Wang L."/>
            <person name="Nong W."/>
            <person name="Wan A.T."/>
            <person name="Shi M."/>
            <person name="Liu X."/>
            <person name="Cao Q."/>
            <person name="Hui J.H.L."/>
            <person name="Sookrung N."/>
            <person name="Leung T.F."/>
            <person name="Tungtrongchitr A."/>
            <person name="Tsui S.K.W."/>
        </authorList>
    </citation>
    <scope>NUCLEOTIDE SEQUENCE [LARGE SCALE GENOMIC DNA]</scope>
    <source>
        <strain evidence="6">PWHHKU_190912</strain>
    </source>
</reference>
<dbReference type="InterPro" id="IPR006600">
    <property type="entry name" value="HTH_CenpB_DNA-bd_dom"/>
</dbReference>
<sequence length="762" mass="85595">MEYDAACWDPYRLEHIKTLEKIQKRALKCCRKNSPLKWDTLTDRRKRIRLCALFKTYRALILSLSRCVRLSGKLGYVGQSGMLDTLYLNVLPRHLWAPHSVRSQQNMVPTSGEMPRTHIGPKPKAVLKKWDTNDMIKAITSVREKKMGWRKAVKLYNVPQTTLQRSVNNNMSPEECVKLKIGRKTVLPAELEKQLVEFLVEMDNRFYGLTRTDVKRMAYQLAQRNNIPHPFGSNVTAGRAWFDLFIRRHKNTLTIHKPIGTSFSRANGFNREAINKFFDMLEAEYDKHSYPADRVYNVDETGLTVVQSKIPHVIGLKGKRQVGAITSAERGSLVTVICCMSAGGTFVPPMMIFPRKNWTDTLMKGAPPVAIGRCHPSGWIQTELFTEWFDHFLKKTNPTQESPVLLILDGHNSHSRNLHVIQCAREKCVTIVSIPPHTSHKTQPLDKSFMGTLKTYYSEYIRQWLRHQNRPLGPYDVAEIFGKAYLQCQTASIASKGFLETGIFPCDRTVFGDSDFIASTPPLTSQSAEDPLLSSDESRSAVHNSVIEMNSATASTSQATSAVVITPSTSNVSQPRTDLHQPSEVDLREDGCSKSANSDSPKACVSPKDIMPVPQLKKKTSNRGRKPGSSAVITSSPYKAKLEQSLVKAKERIAVKPKLAKNKPNKGNKINKSKSCKRRLMLDQETDEESTPSNISSGESEMDLPVGETAPTEDDATCIFCGNAFSTDVRGELWIQCLVCEMWSHSECAGSETEHYICDFCK</sequence>
<name>A0ABQ8SVE4_PERAM</name>